<dbReference type="Pfam" id="PF01523">
    <property type="entry name" value="PmbA_TldD_1st"/>
    <property type="match status" value="1"/>
</dbReference>
<keyword evidence="4" id="KW-0482">Metalloprotease</keyword>
<evidence type="ECO:0000313" key="8">
    <source>
        <dbReference type="EMBL" id="KPK71579.1"/>
    </source>
</evidence>
<organism evidence="8 9">
    <name type="scientific">candidate division TA06 bacterium SM23_40</name>
    <dbReference type="NCBI Taxonomy" id="1703774"/>
    <lineage>
        <taxon>Bacteria</taxon>
        <taxon>Bacteria division TA06</taxon>
    </lineage>
</organism>
<dbReference type="AlphaFoldDB" id="A0A0S8GH54"/>
<dbReference type="Proteomes" id="UP000051717">
    <property type="component" value="Unassembled WGS sequence"/>
</dbReference>
<keyword evidence="2" id="KW-0645">Protease</keyword>
<feature type="domain" description="Metalloprotease TldD/E central" evidence="7">
    <location>
        <begin position="114"/>
        <end position="227"/>
    </location>
</feature>
<evidence type="ECO:0000259" key="5">
    <source>
        <dbReference type="Pfam" id="PF01523"/>
    </source>
</evidence>
<dbReference type="FunFam" id="3.30.2290.10:FF:000003">
    <property type="entry name" value="Zinc-dependent protease, TldD/PmbA family"/>
    <property type="match status" value="1"/>
</dbReference>
<keyword evidence="3" id="KW-0378">Hydrolase</keyword>
<evidence type="ECO:0000256" key="1">
    <source>
        <dbReference type="ARBA" id="ARBA00005836"/>
    </source>
</evidence>
<dbReference type="InterPro" id="IPR051463">
    <property type="entry name" value="Peptidase_U62_metallo"/>
</dbReference>
<dbReference type="PANTHER" id="PTHR30624">
    <property type="entry name" value="UNCHARACTERIZED PROTEIN TLDD AND PMBA"/>
    <property type="match status" value="1"/>
</dbReference>
<dbReference type="EMBL" id="LJUI01000002">
    <property type="protein sequence ID" value="KPK71579.1"/>
    <property type="molecule type" value="Genomic_DNA"/>
</dbReference>
<sequence>MKDFATEIVDLLAAKNVDYGDVRVVDTITQSIDVKNGNVEAISSSADLGFGVRLLMNGAWGFASSSRPEKAEAEKVVSRAIAIARASATVCTKPVELTKRQPRKDSYENAWKEDPFDVTLHEKIEILLAADELIRREPAVKVSEASMAFYRTNKVFASTEGYLIDQEIVESGGGISATAVKEGEVQVRSYPNSFRGNYSTSGYEFVRAMDLVEHAPRVAEEAAQLLVAPQCPSEVTTIILDSDQLALQVHESIGHPIELDRVLGTEASYAGTSFVTIDKLGTFRYGSDKVVVVADATVPGGLGTFGYDDEGTAAQRVMIIDHGMFIGYLSSRETAPVIGRESSGAMLADGWNRIPLIRMTNINLEPGEWSLDDLIADTDRGIFFSTNKSWSIDDRRLNFQFGTEIAWEITNGRLGKIYKNPNYTGITPEFWNSCDAVCNKEHWQLWGLLNCGKGEPGQAMHVGHGTAPARFRNVRVGIAPSA</sequence>
<evidence type="ECO:0000259" key="6">
    <source>
        <dbReference type="Pfam" id="PF19289"/>
    </source>
</evidence>
<feature type="domain" description="Metalloprotease TldD/E C-terminal" evidence="6">
    <location>
        <begin position="235"/>
        <end position="476"/>
    </location>
</feature>
<evidence type="ECO:0000256" key="4">
    <source>
        <dbReference type="ARBA" id="ARBA00023049"/>
    </source>
</evidence>
<protein>
    <recommendedName>
        <fullName evidence="10">Peptidase C69</fullName>
    </recommendedName>
</protein>
<gene>
    <name evidence="8" type="ORF">AMJ82_00385</name>
</gene>
<comment type="caution">
    <text evidence="8">The sequence shown here is derived from an EMBL/GenBank/DDBJ whole genome shotgun (WGS) entry which is preliminary data.</text>
</comment>
<dbReference type="SUPFAM" id="SSF111283">
    <property type="entry name" value="Putative modulator of DNA gyrase, PmbA/TldD"/>
    <property type="match status" value="1"/>
</dbReference>
<dbReference type="InterPro" id="IPR002510">
    <property type="entry name" value="Metalloprtase-TldD/E_N"/>
</dbReference>
<proteinExistence type="inferred from homology"/>
<dbReference type="Pfam" id="PF19290">
    <property type="entry name" value="PmbA_TldD_2nd"/>
    <property type="match status" value="1"/>
</dbReference>
<feature type="domain" description="Metalloprotease TldD/E N-terminal" evidence="5">
    <location>
        <begin position="21"/>
        <end position="84"/>
    </location>
</feature>
<dbReference type="GO" id="GO:0006508">
    <property type="term" value="P:proteolysis"/>
    <property type="evidence" value="ECO:0007669"/>
    <property type="project" value="UniProtKB-KW"/>
</dbReference>
<name>A0A0S8GH54_UNCT6</name>
<evidence type="ECO:0008006" key="10">
    <source>
        <dbReference type="Google" id="ProtNLM"/>
    </source>
</evidence>
<dbReference type="InterPro" id="IPR035068">
    <property type="entry name" value="TldD/PmbA_N"/>
</dbReference>
<dbReference type="Pfam" id="PF19289">
    <property type="entry name" value="PmbA_TldD_3rd"/>
    <property type="match status" value="1"/>
</dbReference>
<evidence type="ECO:0000313" key="9">
    <source>
        <dbReference type="Proteomes" id="UP000051717"/>
    </source>
</evidence>
<evidence type="ECO:0000259" key="7">
    <source>
        <dbReference type="Pfam" id="PF19290"/>
    </source>
</evidence>
<comment type="similarity">
    <text evidence="1">Belongs to the peptidase U62 family.</text>
</comment>
<dbReference type="PATRIC" id="fig|1703774.3.peg.1456"/>
<dbReference type="Gene3D" id="3.30.2290.10">
    <property type="entry name" value="PmbA/TldD superfamily"/>
    <property type="match status" value="1"/>
</dbReference>
<dbReference type="InterPro" id="IPR045569">
    <property type="entry name" value="Metalloprtase-TldD/E_C"/>
</dbReference>
<dbReference type="InterPro" id="IPR045570">
    <property type="entry name" value="Metalloprtase-TldD/E_cen_dom"/>
</dbReference>
<dbReference type="InterPro" id="IPR036059">
    <property type="entry name" value="TldD/PmbA_sf"/>
</dbReference>
<dbReference type="PANTHER" id="PTHR30624:SF10">
    <property type="entry name" value="CONSERVED PROTEIN"/>
    <property type="match status" value="1"/>
</dbReference>
<dbReference type="GO" id="GO:0008237">
    <property type="term" value="F:metallopeptidase activity"/>
    <property type="evidence" value="ECO:0007669"/>
    <property type="project" value="UniProtKB-KW"/>
</dbReference>
<accession>A0A0S8GH54</accession>
<reference evidence="8 9" key="1">
    <citation type="journal article" date="2015" name="Microbiome">
        <title>Genomic resolution of linkages in carbon, nitrogen, and sulfur cycling among widespread estuary sediment bacteria.</title>
        <authorList>
            <person name="Baker B.J."/>
            <person name="Lazar C.S."/>
            <person name="Teske A.P."/>
            <person name="Dick G.J."/>
        </authorList>
    </citation>
    <scope>NUCLEOTIDE SEQUENCE [LARGE SCALE GENOMIC DNA]</scope>
    <source>
        <strain evidence="8">SM23_40</strain>
    </source>
</reference>
<evidence type="ECO:0000256" key="3">
    <source>
        <dbReference type="ARBA" id="ARBA00022801"/>
    </source>
</evidence>
<evidence type="ECO:0000256" key="2">
    <source>
        <dbReference type="ARBA" id="ARBA00022670"/>
    </source>
</evidence>
<dbReference type="GO" id="GO:0005829">
    <property type="term" value="C:cytosol"/>
    <property type="evidence" value="ECO:0007669"/>
    <property type="project" value="TreeGrafter"/>
</dbReference>